<sequence length="79" mass="9098">MQNPLPLLVNHRRLFRTDDEVVATTLRDLGFSPLTDVQCALQLRGDRLEELFVFTGGHDSQSWAWNSVSFGDDEYQMLK</sequence>
<reference evidence="1" key="1">
    <citation type="submission" date="2024-01" db="EMBL/GenBank/DDBJ databases">
        <authorList>
            <person name="Webb A."/>
        </authorList>
    </citation>
    <scope>NUCLEOTIDE SEQUENCE</scope>
    <source>
        <strain evidence="1">Pm1</strain>
    </source>
</reference>
<accession>A0AAV1V6D0</accession>
<gene>
    <name evidence="1" type="ORF">PM001_LOCUS26550</name>
</gene>
<evidence type="ECO:0000313" key="2">
    <source>
        <dbReference type="Proteomes" id="UP001162060"/>
    </source>
</evidence>
<proteinExistence type="predicted"/>
<comment type="caution">
    <text evidence="1">The sequence shown here is derived from an EMBL/GenBank/DDBJ whole genome shotgun (WGS) entry which is preliminary data.</text>
</comment>
<protein>
    <submittedName>
        <fullName evidence="1">Uncharacterized protein</fullName>
    </submittedName>
</protein>
<organism evidence="1 2">
    <name type="scientific">Peronospora matthiolae</name>
    <dbReference type="NCBI Taxonomy" id="2874970"/>
    <lineage>
        <taxon>Eukaryota</taxon>
        <taxon>Sar</taxon>
        <taxon>Stramenopiles</taxon>
        <taxon>Oomycota</taxon>
        <taxon>Peronosporomycetes</taxon>
        <taxon>Peronosporales</taxon>
        <taxon>Peronosporaceae</taxon>
        <taxon>Peronospora</taxon>
    </lineage>
</organism>
<name>A0AAV1V6D0_9STRA</name>
<dbReference type="AlphaFoldDB" id="A0AAV1V6D0"/>
<dbReference type="Proteomes" id="UP001162060">
    <property type="component" value="Unassembled WGS sequence"/>
</dbReference>
<dbReference type="EMBL" id="CAKLBY020000264">
    <property type="protein sequence ID" value="CAK7941400.1"/>
    <property type="molecule type" value="Genomic_DNA"/>
</dbReference>
<evidence type="ECO:0000313" key="1">
    <source>
        <dbReference type="EMBL" id="CAK7941400.1"/>
    </source>
</evidence>